<sequence length="279" mass="29796">MPFSKTRKLAKHSSGATAANKVPVSSLDAEIHMVILTWALARWLLARQTFDPADPKPANAHLHQAYSLLAYLTQPDTLMLPASPHLELSAPFVHSLLFAIHGSMHLLVLYKSLVLPNTYSSHLVSTSISPPLLATIATFAAQSFVSASSTLSPDLSEWTADAAAYSNAYAHMCLALAAYKQRKVGDAIARLNAANETLKGISSSSHLKQPISALGTQITQLLNAYSAENSSISFQQVPSTESILPMLPSGRVAVIAPAPWQPPAVNAATGQHTATTDYY</sequence>
<dbReference type="InterPro" id="IPR038499">
    <property type="entry name" value="BRO1_sf"/>
</dbReference>
<dbReference type="PANTHER" id="PTHR40463:SF1">
    <property type="entry name" value="PH-RESPONSE REGULATOR PROTEIN PALC"/>
    <property type="match status" value="1"/>
</dbReference>
<dbReference type="PANTHER" id="PTHR40463">
    <property type="entry name" value="PH-RESPONSE REGULATOR PROTEIN PALC"/>
    <property type="match status" value="1"/>
</dbReference>
<dbReference type="AlphaFoldDB" id="A0A1E4TAS4"/>
<gene>
    <name evidence="4" type="ORF">CANCADRAFT_45293</name>
</gene>
<proteinExistence type="inferred from homology"/>
<dbReference type="GO" id="GO:0005886">
    <property type="term" value="C:plasma membrane"/>
    <property type="evidence" value="ECO:0007669"/>
    <property type="project" value="TreeGrafter"/>
</dbReference>
<protein>
    <recommendedName>
        <fullName evidence="2">pH-response regulator protein palC</fullName>
    </recommendedName>
</protein>
<dbReference type="GO" id="GO:0071467">
    <property type="term" value="P:cellular response to pH"/>
    <property type="evidence" value="ECO:0007669"/>
    <property type="project" value="InterPro"/>
</dbReference>
<evidence type="ECO:0000259" key="3">
    <source>
        <dbReference type="Pfam" id="PF03097"/>
    </source>
</evidence>
<feature type="domain" description="BRO1" evidence="3">
    <location>
        <begin position="23"/>
        <end position="260"/>
    </location>
</feature>
<name>A0A1E4TAS4_9ASCO</name>
<keyword evidence="5" id="KW-1185">Reference proteome</keyword>
<dbReference type="InterPro" id="IPR004328">
    <property type="entry name" value="BRO1_dom"/>
</dbReference>
<comment type="similarity">
    <text evidence="1">Belongs to the palC family.</text>
</comment>
<evidence type="ECO:0000256" key="1">
    <source>
        <dbReference type="ARBA" id="ARBA00010997"/>
    </source>
</evidence>
<dbReference type="InterPro" id="IPR037505">
    <property type="entry name" value="pH-resp_palC"/>
</dbReference>
<dbReference type="Proteomes" id="UP000095023">
    <property type="component" value="Unassembled WGS sequence"/>
</dbReference>
<organism evidence="4 5">
    <name type="scientific">Tortispora caseinolytica NRRL Y-17796</name>
    <dbReference type="NCBI Taxonomy" id="767744"/>
    <lineage>
        <taxon>Eukaryota</taxon>
        <taxon>Fungi</taxon>
        <taxon>Dikarya</taxon>
        <taxon>Ascomycota</taxon>
        <taxon>Saccharomycotina</taxon>
        <taxon>Trigonopsidomycetes</taxon>
        <taxon>Trigonopsidales</taxon>
        <taxon>Trigonopsidaceae</taxon>
        <taxon>Tortispora</taxon>
    </lineage>
</organism>
<evidence type="ECO:0000256" key="2">
    <source>
        <dbReference type="ARBA" id="ARBA00022193"/>
    </source>
</evidence>
<dbReference type="EMBL" id="KV453843">
    <property type="protein sequence ID" value="ODV88803.1"/>
    <property type="molecule type" value="Genomic_DNA"/>
</dbReference>
<accession>A0A1E4TAS4</accession>
<dbReference type="Gene3D" id="1.25.40.280">
    <property type="entry name" value="alix/aip1 like domains"/>
    <property type="match status" value="1"/>
</dbReference>
<reference evidence="5" key="1">
    <citation type="submission" date="2016-02" db="EMBL/GenBank/DDBJ databases">
        <title>Comparative genomics of biotechnologically important yeasts.</title>
        <authorList>
            <consortium name="DOE Joint Genome Institute"/>
            <person name="Riley R."/>
            <person name="Haridas S."/>
            <person name="Wolfe K.H."/>
            <person name="Lopes M.R."/>
            <person name="Hittinger C.T."/>
            <person name="Goker M."/>
            <person name="Salamov A."/>
            <person name="Wisecaver J."/>
            <person name="Long T.M."/>
            <person name="Aerts A.L."/>
            <person name="Barry K."/>
            <person name="Choi C."/>
            <person name="Clum A."/>
            <person name="Coughlan A.Y."/>
            <person name="Deshpande S."/>
            <person name="Douglass A.P."/>
            <person name="Hanson S.J."/>
            <person name="Klenk H.-P."/>
            <person name="Labutti K."/>
            <person name="Lapidus A."/>
            <person name="Lindquist E."/>
            <person name="Lipzen A."/>
            <person name="Meier-Kolthoff J.P."/>
            <person name="Ohm R.A."/>
            <person name="Otillar R.P."/>
            <person name="Pangilinan J."/>
            <person name="Peng Y."/>
            <person name="Rokas A."/>
            <person name="Rosa C.A."/>
            <person name="Scheuner C."/>
            <person name="Sibirny A.A."/>
            <person name="Slot J.C."/>
            <person name="Stielow J.B."/>
            <person name="Sun H."/>
            <person name="Kurtzman C.P."/>
            <person name="Blackwell M."/>
            <person name="Jeffries T.W."/>
            <person name="Grigoriev I.V."/>
        </authorList>
    </citation>
    <scope>NUCLEOTIDE SEQUENCE [LARGE SCALE GENOMIC DNA]</scope>
    <source>
        <strain evidence="5">NRRL Y-17796</strain>
    </source>
</reference>
<evidence type="ECO:0000313" key="4">
    <source>
        <dbReference type="EMBL" id="ODV88803.1"/>
    </source>
</evidence>
<evidence type="ECO:0000313" key="5">
    <source>
        <dbReference type="Proteomes" id="UP000095023"/>
    </source>
</evidence>
<dbReference type="Pfam" id="PF03097">
    <property type="entry name" value="BRO1"/>
    <property type="match status" value="1"/>
</dbReference>